<sequence length="224" mass="24104">MMIVCANSKGGVGKSTLATHLAVWLFDQGFQTALLDTDKQRSSSQWIVEAEPKITIRVADTPEECLKSVQGLVSSHDFVIGDAPGGLEDLSRTLFILADLAIFPISPSILDVRSVAGATTVLRYAQGINGGRPDGRLVLNKMKTRDTISQELKVGAPQLGLQVAQHVVRDLQAYRDAAQQGTVVGRFGRKGSHAAADLDGLFRELVGDAVTNKQNVRRQNVENG</sequence>
<dbReference type="InterPro" id="IPR027417">
    <property type="entry name" value="P-loop_NTPase"/>
</dbReference>
<dbReference type="CDD" id="cd02042">
    <property type="entry name" value="ParAB_family"/>
    <property type="match status" value="1"/>
</dbReference>
<dbReference type="KEGG" id="lpav:PLANPX_3022"/>
<gene>
    <name evidence="2" type="ORF">PLANPX_3022</name>
</gene>
<dbReference type="Pfam" id="PF01656">
    <property type="entry name" value="CbiA"/>
    <property type="match status" value="1"/>
</dbReference>
<dbReference type="Gene3D" id="3.40.50.300">
    <property type="entry name" value="P-loop containing nucleotide triphosphate hydrolases"/>
    <property type="match status" value="1"/>
</dbReference>
<dbReference type="Proteomes" id="UP000326837">
    <property type="component" value="Chromosome"/>
</dbReference>
<dbReference type="EMBL" id="AP021861">
    <property type="protein sequence ID" value="BBO33410.1"/>
    <property type="molecule type" value="Genomic_DNA"/>
</dbReference>
<feature type="domain" description="CobQ/CobB/MinD/ParA nucleotide binding" evidence="1">
    <location>
        <begin position="3"/>
        <end position="181"/>
    </location>
</feature>
<evidence type="ECO:0000313" key="3">
    <source>
        <dbReference type="Proteomes" id="UP000326837"/>
    </source>
</evidence>
<dbReference type="RefSeq" id="WP_152099186.1">
    <property type="nucleotide sequence ID" value="NZ_AP021861.1"/>
</dbReference>
<dbReference type="InterPro" id="IPR050678">
    <property type="entry name" value="DNA_Partitioning_ATPase"/>
</dbReference>
<accession>A0A5K7X9L5</accession>
<dbReference type="AlphaFoldDB" id="A0A5K7X9L5"/>
<dbReference type="SUPFAM" id="SSF52540">
    <property type="entry name" value="P-loop containing nucleoside triphosphate hydrolases"/>
    <property type="match status" value="1"/>
</dbReference>
<proteinExistence type="predicted"/>
<evidence type="ECO:0000259" key="1">
    <source>
        <dbReference type="Pfam" id="PF01656"/>
    </source>
</evidence>
<dbReference type="PANTHER" id="PTHR13696:SF96">
    <property type="entry name" value="COBQ_COBB_MIND_PARA NUCLEOTIDE BINDING DOMAIN-CONTAINING PROTEIN"/>
    <property type="match status" value="1"/>
</dbReference>
<dbReference type="PANTHER" id="PTHR13696">
    <property type="entry name" value="P-LOOP CONTAINING NUCLEOSIDE TRIPHOSPHATE HYDROLASE"/>
    <property type="match status" value="1"/>
</dbReference>
<dbReference type="InterPro" id="IPR002586">
    <property type="entry name" value="CobQ/CobB/MinD/ParA_Nub-bd_dom"/>
</dbReference>
<keyword evidence="3" id="KW-1185">Reference proteome</keyword>
<reference evidence="3" key="1">
    <citation type="submission" date="2019-10" db="EMBL/GenBank/DDBJ databases">
        <title>Lacipirellula parvula gen. nov., sp. nov., representing a lineage of planctomycetes widespread in freshwater anoxic habitats, and description of the family Lacipirellulaceae.</title>
        <authorList>
            <person name="Dedysh S.N."/>
            <person name="Kulichevskaya I.S."/>
            <person name="Beletsky A.V."/>
            <person name="Rakitin A.L."/>
            <person name="Mardanov A.V."/>
            <person name="Ivanova A.A."/>
            <person name="Saltykova V.X."/>
            <person name="Rijpstra W.I.C."/>
            <person name="Sinninghe Damste J.S."/>
            <person name="Ravin N.V."/>
        </authorList>
    </citation>
    <scope>NUCLEOTIDE SEQUENCE [LARGE SCALE GENOMIC DNA]</scope>
    <source>
        <strain evidence="3">PX69</strain>
    </source>
</reference>
<evidence type="ECO:0000313" key="2">
    <source>
        <dbReference type="EMBL" id="BBO33410.1"/>
    </source>
</evidence>
<name>A0A5K7X9L5_9BACT</name>
<organism evidence="2 3">
    <name type="scientific">Lacipirellula parvula</name>
    <dbReference type="NCBI Taxonomy" id="2650471"/>
    <lineage>
        <taxon>Bacteria</taxon>
        <taxon>Pseudomonadati</taxon>
        <taxon>Planctomycetota</taxon>
        <taxon>Planctomycetia</taxon>
        <taxon>Pirellulales</taxon>
        <taxon>Lacipirellulaceae</taxon>
        <taxon>Lacipirellula</taxon>
    </lineage>
</organism>
<dbReference type="PIRSF" id="PIRSF009320">
    <property type="entry name" value="Nuc_binding_HP_1000"/>
    <property type="match status" value="1"/>
</dbReference>
<protein>
    <recommendedName>
        <fullName evidence="1">CobQ/CobB/MinD/ParA nucleotide binding domain-containing protein</fullName>
    </recommendedName>
</protein>